<dbReference type="AlphaFoldDB" id="A0AAD7FSC6"/>
<evidence type="ECO:0000313" key="3">
    <source>
        <dbReference type="Proteomes" id="UP001221142"/>
    </source>
</evidence>
<dbReference type="Proteomes" id="UP001221142">
    <property type="component" value="Unassembled WGS sequence"/>
</dbReference>
<dbReference type="GO" id="GO:0005768">
    <property type="term" value="C:endosome"/>
    <property type="evidence" value="ECO:0007669"/>
    <property type="project" value="TreeGrafter"/>
</dbReference>
<accession>A0AAD7FSC6</accession>
<dbReference type="PANTHER" id="PTHR12811">
    <property type="entry name" value="VACUOLAR PROTEIN SORTING VPS16"/>
    <property type="match status" value="1"/>
</dbReference>
<feature type="region of interest" description="Disordered" evidence="1">
    <location>
        <begin position="197"/>
        <end position="233"/>
    </location>
</feature>
<comment type="caution">
    <text evidence="2">The sequence shown here is derived from an EMBL/GenBank/DDBJ whole genome shotgun (WGS) entry which is preliminary data.</text>
</comment>
<dbReference type="GO" id="GO:0030897">
    <property type="term" value="C:HOPS complex"/>
    <property type="evidence" value="ECO:0007669"/>
    <property type="project" value="TreeGrafter"/>
</dbReference>
<gene>
    <name evidence="2" type="ORF">FB45DRAFT_865494</name>
</gene>
<evidence type="ECO:0000313" key="2">
    <source>
        <dbReference type="EMBL" id="KAJ7634882.1"/>
    </source>
</evidence>
<dbReference type="GO" id="GO:0003779">
    <property type="term" value="F:actin binding"/>
    <property type="evidence" value="ECO:0007669"/>
    <property type="project" value="TreeGrafter"/>
</dbReference>
<reference evidence="2" key="1">
    <citation type="submission" date="2023-03" db="EMBL/GenBank/DDBJ databases">
        <title>Massive genome expansion in bonnet fungi (Mycena s.s.) driven by repeated elements and novel gene families across ecological guilds.</title>
        <authorList>
            <consortium name="Lawrence Berkeley National Laboratory"/>
            <person name="Harder C.B."/>
            <person name="Miyauchi S."/>
            <person name="Viragh M."/>
            <person name="Kuo A."/>
            <person name="Thoen E."/>
            <person name="Andreopoulos B."/>
            <person name="Lu D."/>
            <person name="Skrede I."/>
            <person name="Drula E."/>
            <person name="Henrissat B."/>
            <person name="Morin E."/>
            <person name="Kohler A."/>
            <person name="Barry K."/>
            <person name="LaButti K."/>
            <person name="Morin E."/>
            <person name="Salamov A."/>
            <person name="Lipzen A."/>
            <person name="Mereny Z."/>
            <person name="Hegedus B."/>
            <person name="Baldrian P."/>
            <person name="Stursova M."/>
            <person name="Weitz H."/>
            <person name="Taylor A."/>
            <person name="Grigoriev I.V."/>
            <person name="Nagy L.G."/>
            <person name="Martin F."/>
            <person name="Kauserud H."/>
        </authorList>
    </citation>
    <scope>NUCLEOTIDE SEQUENCE</scope>
    <source>
        <strain evidence="2">9284</strain>
    </source>
</reference>
<name>A0AAD7FSC6_9AGAR</name>
<dbReference type="EMBL" id="JARKIF010000007">
    <property type="protein sequence ID" value="KAJ7634882.1"/>
    <property type="molecule type" value="Genomic_DNA"/>
</dbReference>
<dbReference type="GO" id="GO:0006886">
    <property type="term" value="P:intracellular protein transport"/>
    <property type="evidence" value="ECO:0007669"/>
    <property type="project" value="InterPro"/>
</dbReference>
<organism evidence="2 3">
    <name type="scientific">Roridomyces roridus</name>
    <dbReference type="NCBI Taxonomy" id="1738132"/>
    <lineage>
        <taxon>Eukaryota</taxon>
        <taxon>Fungi</taxon>
        <taxon>Dikarya</taxon>
        <taxon>Basidiomycota</taxon>
        <taxon>Agaricomycotina</taxon>
        <taxon>Agaricomycetes</taxon>
        <taxon>Agaricomycetidae</taxon>
        <taxon>Agaricales</taxon>
        <taxon>Marasmiineae</taxon>
        <taxon>Mycenaceae</taxon>
        <taxon>Roridomyces</taxon>
    </lineage>
</organism>
<dbReference type="GO" id="GO:0016197">
    <property type="term" value="P:endosomal transport"/>
    <property type="evidence" value="ECO:0007669"/>
    <property type="project" value="TreeGrafter"/>
</dbReference>
<sequence length="262" mass="28931">MCVIDARIHENGLVALTGSLLLLEVNDWDGARPLTRIICIHLPSWIYLCLSTNAFKRAAGQEWEPYWQRRLLNAAKFRRGFLDLHNPTDFVNMGQTLKVLNAVRFYEIGSPLTHLQYIYASPSHLTKRLTARNTHLLALRISTFLSMKPDAVLKHWTSAKILYSRPSATGTGTEADVGGDDAVCKLIVDKFEQLGGGREREVGHQASGPLAEGGGPSPVATQHEGRPPGFAQGFRQRRYRPCVPCLTTFTQASPAGLALPTD</sequence>
<dbReference type="GO" id="GO:0042144">
    <property type="term" value="P:vacuole fusion, non-autophagic"/>
    <property type="evidence" value="ECO:0007669"/>
    <property type="project" value="TreeGrafter"/>
</dbReference>
<evidence type="ECO:0000256" key="1">
    <source>
        <dbReference type="SAM" id="MobiDB-lite"/>
    </source>
</evidence>
<dbReference type="PANTHER" id="PTHR12811:SF0">
    <property type="entry name" value="VACUOLAR PROTEIN SORTING-ASSOCIATED PROTEIN 16 HOMOLOG"/>
    <property type="match status" value="1"/>
</dbReference>
<protein>
    <submittedName>
        <fullName evidence="2">Uncharacterized protein</fullName>
    </submittedName>
</protein>
<dbReference type="InterPro" id="IPR016534">
    <property type="entry name" value="VPS16"/>
</dbReference>
<keyword evidence="3" id="KW-1185">Reference proteome</keyword>
<proteinExistence type="predicted"/>